<evidence type="ECO:0000256" key="1">
    <source>
        <dbReference type="SAM" id="MobiDB-lite"/>
    </source>
</evidence>
<accession>A0A1Y2GJB1</accession>
<dbReference type="EMBL" id="MCFF01000030">
    <property type="protein sequence ID" value="ORZ10672.1"/>
    <property type="molecule type" value="Genomic_DNA"/>
</dbReference>
<comment type="caution">
    <text evidence="2">The sequence shown here is derived from an EMBL/GenBank/DDBJ whole genome shotgun (WGS) entry which is preliminary data.</text>
</comment>
<gene>
    <name evidence="2" type="ORF">BCR41DRAFT_410091</name>
</gene>
<dbReference type="Proteomes" id="UP000193648">
    <property type="component" value="Unassembled WGS sequence"/>
</dbReference>
<dbReference type="GeneID" id="33571272"/>
<organism evidence="2 3">
    <name type="scientific">Lobosporangium transversale</name>
    <dbReference type="NCBI Taxonomy" id="64571"/>
    <lineage>
        <taxon>Eukaryota</taxon>
        <taxon>Fungi</taxon>
        <taxon>Fungi incertae sedis</taxon>
        <taxon>Mucoromycota</taxon>
        <taxon>Mortierellomycotina</taxon>
        <taxon>Mortierellomycetes</taxon>
        <taxon>Mortierellales</taxon>
        <taxon>Mortierellaceae</taxon>
        <taxon>Lobosporangium</taxon>
    </lineage>
</organism>
<evidence type="ECO:0000313" key="2">
    <source>
        <dbReference type="EMBL" id="ORZ10672.1"/>
    </source>
</evidence>
<name>A0A1Y2GJB1_9FUNG</name>
<protein>
    <submittedName>
        <fullName evidence="2">Uncharacterized protein</fullName>
    </submittedName>
</protein>
<proteinExistence type="predicted"/>
<dbReference type="RefSeq" id="XP_021879393.1">
    <property type="nucleotide sequence ID" value="XM_022029429.1"/>
</dbReference>
<dbReference type="AlphaFoldDB" id="A0A1Y2GJB1"/>
<sequence length="420" mass="46589">MISVIENVIQRGEVGHLKALIKIQMNALTETGLMAPGNLCFELQRIPDRTGAHKDADIKSKADIRENLRTALKERLFHSEDFELNYAEPVLVDASFARIVARANGKMLTIIDEPIAFQAAFNFFEKDDAGLLRLLGRGFSENIAAGSRGSYLEYFSPALLIPIFHGEKINPLLFKDGIKDSGTQKILDRTYSIVGHDTGLRGTHHEKISMGQFLYAHCKTDSIHNTKLVAPFFYPPETPSGPDVVFVLESENQHYPVFIQSKISGSLYPKDISDAHRTVCCESIEAHLSLPPLPSSSNPPSLADFCSGGIFFSLLLLPNCERSSYSVAKPKEVTDSSGRTLTQYTIIIDKDNMETLASPEVVDVLKSAINPLKRTVEDIQVMEHENGVSKPNSTKKRKVQKKSADEAEVWEMKAGQQIVE</sequence>
<dbReference type="OrthoDB" id="2440301at2759"/>
<reference evidence="2 3" key="1">
    <citation type="submission" date="2016-07" db="EMBL/GenBank/DDBJ databases">
        <title>Pervasive Adenine N6-methylation of Active Genes in Fungi.</title>
        <authorList>
            <consortium name="DOE Joint Genome Institute"/>
            <person name="Mondo S.J."/>
            <person name="Dannebaum R.O."/>
            <person name="Kuo R.C."/>
            <person name="Labutti K."/>
            <person name="Haridas S."/>
            <person name="Kuo A."/>
            <person name="Salamov A."/>
            <person name="Ahrendt S.R."/>
            <person name="Lipzen A."/>
            <person name="Sullivan W."/>
            <person name="Andreopoulos W.B."/>
            <person name="Clum A."/>
            <person name="Lindquist E."/>
            <person name="Daum C."/>
            <person name="Ramamoorthy G.K."/>
            <person name="Gryganskyi A."/>
            <person name="Culley D."/>
            <person name="Magnuson J.K."/>
            <person name="James T.Y."/>
            <person name="O'Malley M.A."/>
            <person name="Stajich J.E."/>
            <person name="Spatafora J.W."/>
            <person name="Visel A."/>
            <person name="Grigoriev I.V."/>
        </authorList>
    </citation>
    <scope>NUCLEOTIDE SEQUENCE [LARGE SCALE GENOMIC DNA]</scope>
    <source>
        <strain evidence="2 3">NRRL 3116</strain>
    </source>
</reference>
<evidence type="ECO:0000313" key="3">
    <source>
        <dbReference type="Proteomes" id="UP000193648"/>
    </source>
</evidence>
<dbReference type="InParanoid" id="A0A1Y2GJB1"/>
<keyword evidence="3" id="KW-1185">Reference proteome</keyword>
<feature type="region of interest" description="Disordered" evidence="1">
    <location>
        <begin position="385"/>
        <end position="420"/>
    </location>
</feature>